<keyword evidence="3 5" id="KW-0238">DNA-binding</keyword>
<reference evidence="8 9" key="1">
    <citation type="submission" date="2017-04" db="EMBL/GenBank/DDBJ databases">
        <title>Genome Announcement: Closed genomes of Ralstonia solanacearum strains K60, UW551, and UW700.</title>
        <authorList>
            <person name="Hayes M."/>
            <person name="Macintyre A.M."/>
            <person name="Allen C."/>
        </authorList>
    </citation>
    <scope>NUCLEOTIDE SEQUENCE [LARGE SCALE GENOMIC DNA]</scope>
    <source>
        <strain evidence="8 9">UW25</strain>
    </source>
</reference>
<protein>
    <submittedName>
        <fullName evidence="8">TetR family transcriptional regulator</fullName>
    </submittedName>
</protein>
<evidence type="ECO:0000256" key="4">
    <source>
        <dbReference type="ARBA" id="ARBA00023163"/>
    </source>
</evidence>
<dbReference type="GO" id="GO:0003700">
    <property type="term" value="F:DNA-binding transcription factor activity"/>
    <property type="evidence" value="ECO:0007669"/>
    <property type="project" value="TreeGrafter"/>
</dbReference>
<organism evidence="8 9">
    <name type="scientific">Ralstonia solanacearum K60</name>
    <dbReference type="NCBI Taxonomy" id="1091042"/>
    <lineage>
        <taxon>Bacteria</taxon>
        <taxon>Pseudomonadati</taxon>
        <taxon>Pseudomonadota</taxon>
        <taxon>Betaproteobacteria</taxon>
        <taxon>Burkholderiales</taxon>
        <taxon>Burkholderiaceae</taxon>
        <taxon>Ralstonia</taxon>
        <taxon>Ralstonia solanacearum species complex</taxon>
    </lineage>
</organism>
<comment type="caution">
    <text evidence="8">The sequence shown here is derived from an EMBL/GenBank/DDBJ whole genome shotgun (WGS) entry which is preliminary data.</text>
</comment>
<dbReference type="SUPFAM" id="SSF46689">
    <property type="entry name" value="Homeodomain-like"/>
    <property type="match status" value="1"/>
</dbReference>
<dbReference type="InterPro" id="IPR036271">
    <property type="entry name" value="Tet_transcr_reg_TetR-rel_C_sf"/>
</dbReference>
<feature type="region of interest" description="Disordered" evidence="6">
    <location>
        <begin position="1"/>
        <end position="20"/>
    </location>
</feature>
<dbReference type="AlphaFoldDB" id="A0AAP7ZJI6"/>
<dbReference type="InterPro" id="IPR050109">
    <property type="entry name" value="HTH-type_TetR-like_transc_reg"/>
</dbReference>
<dbReference type="Pfam" id="PF00440">
    <property type="entry name" value="TetR_N"/>
    <property type="match status" value="1"/>
</dbReference>
<dbReference type="GO" id="GO:0000976">
    <property type="term" value="F:transcription cis-regulatory region binding"/>
    <property type="evidence" value="ECO:0007669"/>
    <property type="project" value="TreeGrafter"/>
</dbReference>
<evidence type="ECO:0000259" key="7">
    <source>
        <dbReference type="PROSITE" id="PS50977"/>
    </source>
</evidence>
<dbReference type="PRINTS" id="PR00455">
    <property type="entry name" value="HTHTETR"/>
</dbReference>
<dbReference type="InterPro" id="IPR009057">
    <property type="entry name" value="Homeodomain-like_sf"/>
</dbReference>
<dbReference type="PROSITE" id="PS50977">
    <property type="entry name" value="HTH_TETR_2"/>
    <property type="match status" value="1"/>
</dbReference>
<dbReference type="Proteomes" id="UP000216164">
    <property type="component" value="Unassembled WGS sequence"/>
</dbReference>
<evidence type="ECO:0000313" key="8">
    <source>
        <dbReference type="EMBL" id="OYQ09978.1"/>
    </source>
</evidence>
<accession>A0AAP7ZJI6</accession>
<proteinExistence type="predicted"/>
<name>A0AAP7ZJI6_RALSL</name>
<evidence type="ECO:0000256" key="6">
    <source>
        <dbReference type="SAM" id="MobiDB-lite"/>
    </source>
</evidence>
<feature type="DNA-binding region" description="H-T-H motif" evidence="5">
    <location>
        <begin position="40"/>
        <end position="59"/>
    </location>
</feature>
<keyword evidence="4" id="KW-0804">Transcription</keyword>
<feature type="compositionally biased region" description="Basic and acidic residues" evidence="6">
    <location>
        <begin position="10"/>
        <end position="20"/>
    </location>
</feature>
<evidence type="ECO:0000256" key="5">
    <source>
        <dbReference type="PROSITE-ProRule" id="PRU00335"/>
    </source>
</evidence>
<evidence type="ECO:0000256" key="2">
    <source>
        <dbReference type="ARBA" id="ARBA00023015"/>
    </source>
</evidence>
<dbReference type="EMBL" id="NCTK01000002">
    <property type="protein sequence ID" value="OYQ09978.1"/>
    <property type="molecule type" value="Genomic_DNA"/>
</dbReference>
<keyword evidence="2" id="KW-0805">Transcription regulation</keyword>
<evidence type="ECO:0000256" key="1">
    <source>
        <dbReference type="ARBA" id="ARBA00022491"/>
    </source>
</evidence>
<evidence type="ECO:0000313" key="9">
    <source>
        <dbReference type="Proteomes" id="UP000216164"/>
    </source>
</evidence>
<sequence>MNQQTKRQRLSREESKSQTREHLLDAARRLFVREGFGGASLRDIAQEAGYSQGAFYSNFPSKEAILLELLRRHMEAEARQLTAVLDAADAPPGDVLAGLEAWAITLDQDTDWSVLAVELQLQANRSAAFAAEYRVVWEKHQSELAHFVAQLFSRLALLPPAEPLQLAASFMALAHGLALQRITTGQGPAGQMIMVFLRGLLASAARTQT</sequence>
<dbReference type="PANTHER" id="PTHR30055:SF241">
    <property type="entry name" value="TRANSCRIPTIONAL REGULATORY PROTEIN"/>
    <property type="match status" value="1"/>
</dbReference>
<dbReference type="InterPro" id="IPR001647">
    <property type="entry name" value="HTH_TetR"/>
</dbReference>
<dbReference type="InterPro" id="IPR039538">
    <property type="entry name" value="BetI_C"/>
</dbReference>
<keyword evidence="1" id="KW-0678">Repressor</keyword>
<feature type="domain" description="HTH tetR-type" evidence="7">
    <location>
        <begin position="17"/>
        <end position="77"/>
    </location>
</feature>
<dbReference type="RefSeq" id="WP_094395568.1">
    <property type="nucleotide sequence ID" value="NZ_NCTK01000002.1"/>
</dbReference>
<dbReference type="SUPFAM" id="SSF48498">
    <property type="entry name" value="Tetracyclin repressor-like, C-terminal domain"/>
    <property type="match status" value="1"/>
</dbReference>
<dbReference type="Pfam" id="PF13977">
    <property type="entry name" value="TetR_C_6"/>
    <property type="match status" value="1"/>
</dbReference>
<evidence type="ECO:0000256" key="3">
    <source>
        <dbReference type="ARBA" id="ARBA00023125"/>
    </source>
</evidence>
<dbReference type="Gene3D" id="1.10.357.10">
    <property type="entry name" value="Tetracycline Repressor, domain 2"/>
    <property type="match status" value="1"/>
</dbReference>
<dbReference type="PANTHER" id="PTHR30055">
    <property type="entry name" value="HTH-TYPE TRANSCRIPTIONAL REGULATOR RUTR"/>
    <property type="match status" value="1"/>
</dbReference>
<gene>
    <name evidence="8" type="ORF">B7R77_24620</name>
</gene>